<evidence type="ECO:0000256" key="6">
    <source>
        <dbReference type="ARBA" id="ARBA00023242"/>
    </source>
</evidence>
<organism evidence="9 10">
    <name type="scientific">Aspergillus pseudoviridinutans</name>
    <dbReference type="NCBI Taxonomy" id="1517512"/>
    <lineage>
        <taxon>Eukaryota</taxon>
        <taxon>Fungi</taxon>
        <taxon>Dikarya</taxon>
        <taxon>Ascomycota</taxon>
        <taxon>Pezizomycotina</taxon>
        <taxon>Eurotiomycetes</taxon>
        <taxon>Eurotiomycetidae</taxon>
        <taxon>Eurotiales</taxon>
        <taxon>Aspergillaceae</taxon>
        <taxon>Aspergillus</taxon>
        <taxon>Aspergillus subgen. Fumigati</taxon>
    </lineage>
</organism>
<dbReference type="Pfam" id="PF04082">
    <property type="entry name" value="Fungal_trans"/>
    <property type="match status" value="1"/>
</dbReference>
<keyword evidence="4" id="KW-0238">DNA-binding</keyword>
<evidence type="ECO:0000256" key="7">
    <source>
        <dbReference type="SAM" id="MobiDB-lite"/>
    </source>
</evidence>
<evidence type="ECO:0000256" key="3">
    <source>
        <dbReference type="ARBA" id="ARBA00023015"/>
    </source>
</evidence>
<keyword evidence="2" id="KW-0479">Metal-binding</keyword>
<proteinExistence type="predicted"/>
<dbReference type="Proteomes" id="UP001043456">
    <property type="component" value="Unassembled WGS sequence"/>
</dbReference>
<dbReference type="Gene3D" id="4.10.240.10">
    <property type="entry name" value="Zn(2)-C6 fungal-type DNA-binding domain"/>
    <property type="match status" value="1"/>
</dbReference>
<dbReference type="GO" id="GO:0008270">
    <property type="term" value="F:zinc ion binding"/>
    <property type="evidence" value="ECO:0007669"/>
    <property type="project" value="InterPro"/>
</dbReference>
<keyword evidence="3" id="KW-0805">Transcription regulation</keyword>
<feature type="region of interest" description="Disordered" evidence="7">
    <location>
        <begin position="1"/>
        <end position="81"/>
    </location>
</feature>
<dbReference type="InterPro" id="IPR001138">
    <property type="entry name" value="Zn2Cys6_DnaBD"/>
</dbReference>
<feature type="region of interest" description="Disordered" evidence="7">
    <location>
        <begin position="186"/>
        <end position="205"/>
    </location>
</feature>
<dbReference type="PROSITE" id="PS00463">
    <property type="entry name" value="ZN2_CY6_FUNGAL_1"/>
    <property type="match status" value="1"/>
</dbReference>
<comment type="caution">
    <text evidence="9">The sequence shown here is derived from an EMBL/GenBank/DDBJ whole genome shotgun (WGS) entry which is preliminary data.</text>
</comment>
<name>A0A9P3B5U2_9EURO</name>
<dbReference type="SUPFAM" id="SSF57701">
    <property type="entry name" value="Zn2/Cys6 DNA-binding domain"/>
    <property type="match status" value="1"/>
</dbReference>
<dbReference type="GO" id="GO:0003677">
    <property type="term" value="F:DNA binding"/>
    <property type="evidence" value="ECO:0007669"/>
    <property type="project" value="UniProtKB-KW"/>
</dbReference>
<dbReference type="PANTHER" id="PTHR47338:SF11">
    <property type="entry name" value="ZN(II)2CYS6 TRANSCRIPTION FACTOR (EUROFUNG)"/>
    <property type="match status" value="1"/>
</dbReference>
<evidence type="ECO:0000256" key="5">
    <source>
        <dbReference type="ARBA" id="ARBA00023163"/>
    </source>
</evidence>
<dbReference type="AlphaFoldDB" id="A0A9P3B5U2"/>
<keyword evidence="6" id="KW-0539">Nucleus</keyword>
<gene>
    <name evidence="9" type="ORF">Asppvi_004158</name>
</gene>
<dbReference type="SMART" id="SM00066">
    <property type="entry name" value="GAL4"/>
    <property type="match status" value="1"/>
</dbReference>
<dbReference type="PANTHER" id="PTHR47338">
    <property type="entry name" value="ZN(II)2CYS6 TRANSCRIPTION FACTOR (EUROFUNG)-RELATED"/>
    <property type="match status" value="1"/>
</dbReference>
<dbReference type="Pfam" id="PF00172">
    <property type="entry name" value="Zn_clus"/>
    <property type="match status" value="1"/>
</dbReference>
<dbReference type="InterPro" id="IPR036864">
    <property type="entry name" value="Zn2-C6_fun-type_DNA-bd_sf"/>
</dbReference>
<dbReference type="GO" id="GO:0005634">
    <property type="term" value="C:nucleus"/>
    <property type="evidence" value="ECO:0007669"/>
    <property type="project" value="UniProtKB-SubCell"/>
</dbReference>
<feature type="domain" description="Zn(2)-C6 fungal-type" evidence="8">
    <location>
        <begin position="286"/>
        <end position="316"/>
    </location>
</feature>
<dbReference type="CDD" id="cd12148">
    <property type="entry name" value="fungal_TF_MHR"/>
    <property type="match status" value="1"/>
</dbReference>
<dbReference type="InterPro" id="IPR007219">
    <property type="entry name" value="XnlR_reg_dom"/>
</dbReference>
<dbReference type="InterPro" id="IPR050815">
    <property type="entry name" value="TF_fung"/>
</dbReference>
<sequence length="967" mass="108626">MSTYYVGPFGRMLPVTDRTSPEREPERSANEPVSGNHPYQLPPPRTLESLQFGTDPFLSRRNHEGKGDSRLGSNALGHQPVVNEQLPSVSELLTPSSRSSQSVSPHRSRLFSFYHPTGESTKPGQSPHAASHHDAGLVPRTPQGRPETRADPFSRATAGNLPSLSQMPIYTPANEARMHAGIRTDVPQQQAPHSPFTPQRRVSHDKGIREENPSPVAHDIGSAAANQPQTAQVRPHVVDERYIEGEGWCYIYADGSHCPKTIDGVPVNANWGVTKAGKPRKRLAQACLTCREKKIKCQPNLPKCDQCQKSGRECRFESAPRGHRAAAKANTHTNRYDTRDSSSFVGYHPSSSSNSIYSALRASESSASLPNTNSQSPMSDVSMLTPPAINSAHEPGLESDSLYRARRQSLGRPSSGAEDLSRRSVEGNSARATPDYTEILMEMRDLDPHDPLAHEWNTDPYENDAELTTHYVENYFTYVNDSLYYIFPRRRFLLWLRSCHTKSLEDKMLLYSMMTLGAIFSDRPDRLAAMKRASRTARYAVEHSRHNLSLQLAQSRIIMSLWYYAIGALEKSWDAVGAAVRTVCGLRYNVELGGVIVDQDRVCEYGLHPQALIECRRRTFWVAFLMDRLSCFYSSTSAFIPSQTAYLRMPCREEVFEAQQYTTVPYFQNFLNQPPASRDDELSELSAMALLIEIVSLWGEVADHVFRLSLVPVESSTTPFEEFYTTICQRADAWVARLPEHLRFSTLNMERSVRARKPDPFFSIHLLYHATMMKLNRHARGQDYRAEFVSRQVRMARTHAAETLRIALALAHYTGEYDASRIAMDSAPWQAAILNPFLGYVILSAVDILSAAGLVPDMPECVKLIRGGLEAVKELGRFWESSLPLVSLIETRLEPLIEILHDPTKLDHKMVFAAKGHSLDSRIQKQQSPITDDLFYGALPHDRLFSALGPEDASLTESNILWIRETD</sequence>
<dbReference type="PROSITE" id="PS50048">
    <property type="entry name" value="ZN2_CY6_FUNGAL_2"/>
    <property type="match status" value="1"/>
</dbReference>
<evidence type="ECO:0000256" key="4">
    <source>
        <dbReference type="ARBA" id="ARBA00023125"/>
    </source>
</evidence>
<evidence type="ECO:0000256" key="2">
    <source>
        <dbReference type="ARBA" id="ARBA00022723"/>
    </source>
</evidence>
<evidence type="ECO:0000259" key="8">
    <source>
        <dbReference type="PROSITE" id="PS50048"/>
    </source>
</evidence>
<protein>
    <recommendedName>
        <fullName evidence="8">Zn(2)-C6 fungal-type domain-containing protein</fullName>
    </recommendedName>
</protein>
<evidence type="ECO:0000256" key="1">
    <source>
        <dbReference type="ARBA" id="ARBA00004123"/>
    </source>
</evidence>
<dbReference type="RefSeq" id="XP_043156049.1">
    <property type="nucleotide sequence ID" value="XM_043300114.1"/>
</dbReference>
<dbReference type="GeneID" id="67002770"/>
<evidence type="ECO:0000313" key="10">
    <source>
        <dbReference type="Proteomes" id="UP001043456"/>
    </source>
</evidence>
<feature type="region of interest" description="Disordered" evidence="7">
    <location>
        <begin position="319"/>
        <end position="348"/>
    </location>
</feature>
<dbReference type="GO" id="GO:0006351">
    <property type="term" value="P:DNA-templated transcription"/>
    <property type="evidence" value="ECO:0007669"/>
    <property type="project" value="InterPro"/>
</dbReference>
<reference evidence="9 10" key="1">
    <citation type="submission" date="2018-10" db="EMBL/GenBank/DDBJ databases">
        <title>Pan-genome distribution and transcriptional activeness of fungal secondary metabolism genes in Aspergillus section Fumigati.</title>
        <authorList>
            <person name="Takahashi H."/>
            <person name="Umemura M."/>
            <person name="Ninomiya A."/>
            <person name="Kusuya Y."/>
            <person name="Urayama S."/>
            <person name="Shimizu M."/>
            <person name="Watanabe A."/>
            <person name="Kamei K."/>
            <person name="Yaguchi T."/>
            <person name="Hagiwara D."/>
        </authorList>
    </citation>
    <scope>NUCLEOTIDE SEQUENCE [LARGE SCALE GENOMIC DNA]</scope>
    <source>
        <strain evidence="9 10">IFM 55266</strain>
    </source>
</reference>
<dbReference type="GO" id="GO:0000981">
    <property type="term" value="F:DNA-binding transcription factor activity, RNA polymerase II-specific"/>
    <property type="evidence" value="ECO:0007669"/>
    <property type="project" value="InterPro"/>
</dbReference>
<keyword evidence="10" id="KW-1185">Reference proteome</keyword>
<comment type="subcellular location">
    <subcellularLocation>
        <location evidence="1">Nucleus</location>
    </subcellularLocation>
</comment>
<dbReference type="CDD" id="cd00067">
    <property type="entry name" value="GAL4"/>
    <property type="match status" value="1"/>
</dbReference>
<keyword evidence="5" id="KW-0804">Transcription</keyword>
<dbReference type="EMBL" id="BHVY01000003">
    <property type="protein sequence ID" value="GIJ85302.1"/>
    <property type="molecule type" value="Genomic_DNA"/>
</dbReference>
<evidence type="ECO:0000313" key="9">
    <source>
        <dbReference type="EMBL" id="GIJ85302.1"/>
    </source>
</evidence>
<feature type="compositionally biased region" description="Basic and acidic residues" evidence="7">
    <location>
        <begin position="19"/>
        <end position="29"/>
    </location>
</feature>
<feature type="region of interest" description="Disordered" evidence="7">
    <location>
        <begin position="367"/>
        <end position="432"/>
    </location>
</feature>
<feature type="compositionally biased region" description="Polar residues" evidence="7">
    <location>
        <begin position="370"/>
        <end position="379"/>
    </location>
</feature>
<feature type="region of interest" description="Disordered" evidence="7">
    <location>
        <begin position="113"/>
        <end position="167"/>
    </location>
</feature>
<dbReference type="OrthoDB" id="5426798at2759"/>
<accession>A0A9P3B5U2</accession>